<evidence type="ECO:0000313" key="9">
    <source>
        <dbReference type="Proteomes" id="UP000095751"/>
    </source>
</evidence>
<feature type="transmembrane region" description="Helical" evidence="6">
    <location>
        <begin position="241"/>
        <end position="260"/>
    </location>
</feature>
<feature type="transmembrane region" description="Helical" evidence="6">
    <location>
        <begin position="149"/>
        <end position="167"/>
    </location>
</feature>
<dbReference type="GO" id="GO:0016020">
    <property type="term" value="C:membrane"/>
    <property type="evidence" value="ECO:0007669"/>
    <property type="project" value="UniProtKB-SubCell"/>
</dbReference>
<dbReference type="Proteomes" id="UP000095751">
    <property type="component" value="Unassembled WGS sequence"/>
</dbReference>
<keyword evidence="3 6" id="KW-1133">Transmembrane helix</keyword>
<evidence type="ECO:0000256" key="2">
    <source>
        <dbReference type="ARBA" id="ARBA00022692"/>
    </source>
</evidence>
<name>A0A1E7F389_9STRA</name>
<dbReference type="SUPFAM" id="SSF103473">
    <property type="entry name" value="MFS general substrate transporter"/>
    <property type="match status" value="1"/>
</dbReference>
<feature type="transmembrane region" description="Helical" evidence="6">
    <location>
        <begin position="84"/>
        <end position="107"/>
    </location>
</feature>
<dbReference type="PANTHER" id="PTHR23507">
    <property type="entry name" value="ZGC:174356"/>
    <property type="match status" value="1"/>
</dbReference>
<organism evidence="8 9">
    <name type="scientific">Fragilariopsis cylindrus CCMP1102</name>
    <dbReference type="NCBI Taxonomy" id="635003"/>
    <lineage>
        <taxon>Eukaryota</taxon>
        <taxon>Sar</taxon>
        <taxon>Stramenopiles</taxon>
        <taxon>Ochrophyta</taxon>
        <taxon>Bacillariophyta</taxon>
        <taxon>Bacillariophyceae</taxon>
        <taxon>Bacillariophycidae</taxon>
        <taxon>Bacillariales</taxon>
        <taxon>Bacillariaceae</taxon>
        <taxon>Fragilariopsis</taxon>
    </lineage>
</organism>
<dbReference type="InParanoid" id="A0A1E7F389"/>
<feature type="signal peptide" evidence="7">
    <location>
        <begin position="1"/>
        <end position="19"/>
    </location>
</feature>
<protein>
    <recommendedName>
        <fullName evidence="10">MFS general substrate transporter</fullName>
    </recommendedName>
</protein>
<feature type="transmembrane region" description="Helical" evidence="6">
    <location>
        <begin position="209"/>
        <end position="229"/>
    </location>
</feature>
<sequence length="314" mass="33907">MALLVTMIFFPETLITSSSAPTSMITEAAEEEEEEEDIAETDEPSENFVCKSIRECNSLRAIGAIIVRPLREMTILNQGGAMRLIALGSFLSAAVYATDSSLVIFYIEEHLNVNEDDLAHMFFIMGILGVILQGIGLQPLVFVLGERGLLVLSFLSGTIHNFLYGVASNKSTITAALSLSQLTKLNYPILSSVASQQVGFNKQGQVQGALFGLNALAGAVGPVIMNCIYGVTKTSNFGPGIMFIFASFLYCLGTIAVYMIPPSNDNCETSIIADEISSNRNNDTHSNNDNMISNNETVDLEEPLLSQSEDSSTM</sequence>
<feature type="transmembrane region" description="Helical" evidence="6">
    <location>
        <begin position="119"/>
        <end position="137"/>
    </location>
</feature>
<dbReference type="AlphaFoldDB" id="A0A1E7F389"/>
<comment type="subcellular location">
    <subcellularLocation>
        <location evidence="1">Membrane</location>
        <topology evidence="1">Multi-pass membrane protein</topology>
    </subcellularLocation>
</comment>
<gene>
    <name evidence="8" type="ORF">FRACYDRAFT_219433</name>
</gene>
<dbReference type="EMBL" id="KV784364">
    <property type="protein sequence ID" value="OEU12641.1"/>
    <property type="molecule type" value="Genomic_DNA"/>
</dbReference>
<dbReference type="PANTHER" id="PTHR23507:SF1">
    <property type="entry name" value="FI18259P1-RELATED"/>
    <property type="match status" value="1"/>
</dbReference>
<dbReference type="KEGG" id="fcy:FRACYDRAFT_219433"/>
<evidence type="ECO:0000256" key="7">
    <source>
        <dbReference type="SAM" id="SignalP"/>
    </source>
</evidence>
<dbReference type="OrthoDB" id="419616at2759"/>
<reference evidence="8 9" key="1">
    <citation type="submission" date="2016-09" db="EMBL/GenBank/DDBJ databases">
        <title>Extensive genetic diversity and differential bi-allelic expression allows diatom success in the polar Southern Ocean.</title>
        <authorList>
            <consortium name="DOE Joint Genome Institute"/>
            <person name="Mock T."/>
            <person name="Otillar R.P."/>
            <person name="Strauss J."/>
            <person name="Dupont C."/>
            <person name="Frickenhaus S."/>
            <person name="Maumus F."/>
            <person name="Mcmullan M."/>
            <person name="Sanges R."/>
            <person name="Schmutz J."/>
            <person name="Toseland A."/>
            <person name="Valas R."/>
            <person name="Veluchamy A."/>
            <person name="Ward B.J."/>
            <person name="Allen A."/>
            <person name="Barry K."/>
            <person name="Falciatore A."/>
            <person name="Ferrante M."/>
            <person name="Fortunato A.E."/>
            <person name="Gloeckner G."/>
            <person name="Gruber A."/>
            <person name="Hipkin R."/>
            <person name="Janech M."/>
            <person name="Kroth P."/>
            <person name="Leese F."/>
            <person name="Lindquist E."/>
            <person name="Lyon B.R."/>
            <person name="Martin J."/>
            <person name="Mayer C."/>
            <person name="Parker M."/>
            <person name="Quesneville H."/>
            <person name="Raymond J."/>
            <person name="Uhlig C."/>
            <person name="Valentin K.U."/>
            <person name="Worden A.Z."/>
            <person name="Armbrust E.V."/>
            <person name="Bowler C."/>
            <person name="Green B."/>
            <person name="Moulton V."/>
            <person name="Van Oosterhout C."/>
            <person name="Grigoriev I."/>
        </authorList>
    </citation>
    <scope>NUCLEOTIDE SEQUENCE [LARGE SCALE GENOMIC DNA]</scope>
    <source>
        <strain evidence="8 9">CCMP1102</strain>
    </source>
</reference>
<evidence type="ECO:0000256" key="1">
    <source>
        <dbReference type="ARBA" id="ARBA00004141"/>
    </source>
</evidence>
<dbReference type="Gene3D" id="1.20.1250.20">
    <property type="entry name" value="MFS general substrate transporter like domains"/>
    <property type="match status" value="1"/>
</dbReference>
<accession>A0A1E7F389</accession>
<feature type="region of interest" description="Disordered" evidence="5">
    <location>
        <begin position="278"/>
        <end position="314"/>
    </location>
</feature>
<evidence type="ECO:0000256" key="4">
    <source>
        <dbReference type="ARBA" id="ARBA00023136"/>
    </source>
</evidence>
<feature type="compositionally biased region" description="Polar residues" evidence="5">
    <location>
        <begin position="305"/>
        <end position="314"/>
    </location>
</feature>
<feature type="chain" id="PRO_5009192584" description="MFS general substrate transporter" evidence="7">
    <location>
        <begin position="20"/>
        <end position="314"/>
    </location>
</feature>
<evidence type="ECO:0000313" key="8">
    <source>
        <dbReference type="EMBL" id="OEU12641.1"/>
    </source>
</evidence>
<evidence type="ECO:0000256" key="3">
    <source>
        <dbReference type="ARBA" id="ARBA00022989"/>
    </source>
</evidence>
<keyword evidence="9" id="KW-1185">Reference proteome</keyword>
<feature type="compositionally biased region" description="Low complexity" evidence="5">
    <location>
        <begin position="278"/>
        <end position="290"/>
    </location>
</feature>
<keyword evidence="2 6" id="KW-0812">Transmembrane</keyword>
<keyword evidence="4 6" id="KW-0472">Membrane</keyword>
<evidence type="ECO:0000256" key="5">
    <source>
        <dbReference type="SAM" id="MobiDB-lite"/>
    </source>
</evidence>
<dbReference type="InterPro" id="IPR036259">
    <property type="entry name" value="MFS_trans_sf"/>
</dbReference>
<keyword evidence="7" id="KW-0732">Signal</keyword>
<evidence type="ECO:0008006" key="10">
    <source>
        <dbReference type="Google" id="ProtNLM"/>
    </source>
</evidence>
<proteinExistence type="predicted"/>
<evidence type="ECO:0000256" key="6">
    <source>
        <dbReference type="SAM" id="Phobius"/>
    </source>
</evidence>